<gene>
    <name evidence="1" type="ORF">Rai3103_04000</name>
</gene>
<dbReference type="RefSeq" id="WP_153571495.1">
    <property type="nucleotide sequence ID" value="NZ_CP045725.1"/>
</dbReference>
<dbReference type="EMBL" id="CP045725">
    <property type="protein sequence ID" value="QGF22968.1"/>
    <property type="molecule type" value="Genomic_DNA"/>
</dbReference>
<dbReference type="AlphaFoldDB" id="A0A5Q2F8H4"/>
<evidence type="ECO:0000313" key="2">
    <source>
        <dbReference type="Proteomes" id="UP000386847"/>
    </source>
</evidence>
<proteinExistence type="predicted"/>
<evidence type="ECO:0000313" key="1">
    <source>
        <dbReference type="EMBL" id="QGF22968.1"/>
    </source>
</evidence>
<accession>A0A5Q2F8H4</accession>
<protein>
    <submittedName>
        <fullName evidence="1">Uncharacterized protein</fullName>
    </submittedName>
</protein>
<keyword evidence="2" id="KW-1185">Reference proteome</keyword>
<reference evidence="1 2" key="1">
    <citation type="submission" date="2019-10" db="EMBL/GenBank/DDBJ databases">
        <title>Genomic analysis of Raineyella sp. CBA3103.</title>
        <authorList>
            <person name="Roh S.W."/>
        </authorList>
    </citation>
    <scope>NUCLEOTIDE SEQUENCE [LARGE SCALE GENOMIC DNA]</scope>
    <source>
        <strain evidence="1 2">CBA3103</strain>
    </source>
</reference>
<dbReference type="KEGG" id="rain:Rai3103_04000"/>
<name>A0A5Q2F8H4_9ACTN</name>
<organism evidence="1 2">
    <name type="scientific">Raineyella fluvialis</name>
    <dbReference type="NCBI Taxonomy" id="2662261"/>
    <lineage>
        <taxon>Bacteria</taxon>
        <taxon>Bacillati</taxon>
        <taxon>Actinomycetota</taxon>
        <taxon>Actinomycetes</taxon>
        <taxon>Propionibacteriales</taxon>
        <taxon>Propionibacteriaceae</taxon>
        <taxon>Raineyella</taxon>
    </lineage>
</organism>
<dbReference type="Proteomes" id="UP000386847">
    <property type="component" value="Chromosome"/>
</dbReference>
<sequence>MADYLPSTSRLLARMNPVLVRWGVLALHAELLADGSPRTSPWTLLGNGLSAASEEGGWATLVDVTADGVRRHVLSAYAPGVTEPGSQSAAWHLDGAPAWVEADPSQRYSLIAWAEDGRWEATPRREVGVDARRPWSHPAVAATLEPLTSDEATIEALAMLLWWSADPWSYDPGRTWAGELLPLARIAWNAMVDPDVALDPGALADHLVVLSGHLRRAAVPRVTAERTARLAYQLWGHLAGEAPLGVVSLTRPPAAYDAARRTMERADVLPVEGAEHVAPPARPDPADQEFAQAVHRTLGWGVAAVREAAAGSPKGSRRLDLDSHGLVAHAPDGRVVRLIALDPAHLVLSVHRRPPVETEPGLFGRLFGRRPANEPAAPSVEAQPLPPLPGWVPADEIRQADGEVLDLDWCIRGRWDYRRWSGEAAGGFAMPGALEALAGVAPLGADDLDAALADVHPVSSTALEEVTAMRDALAAFVAGRAPLGV</sequence>